<reference evidence="3 4" key="1">
    <citation type="submission" date="2018-04" db="EMBL/GenBank/DDBJ databases">
        <title>Sphingobacterium sp. M46 Genome.</title>
        <authorList>
            <person name="Cheng J."/>
            <person name="Li Y."/>
        </authorList>
    </citation>
    <scope>NUCLEOTIDE SEQUENCE [LARGE SCALE GENOMIC DNA]</scope>
    <source>
        <strain evidence="3 4">M46</strain>
    </source>
</reference>
<gene>
    <name evidence="3" type="ORF">DCO56_11520</name>
</gene>
<dbReference type="AlphaFoldDB" id="A0A363NTB0"/>
<dbReference type="Gene3D" id="3.40.50.720">
    <property type="entry name" value="NAD(P)-binding Rossmann-like Domain"/>
    <property type="match status" value="1"/>
</dbReference>
<dbReference type="GO" id="GO:0016491">
    <property type="term" value="F:oxidoreductase activity"/>
    <property type="evidence" value="ECO:0007669"/>
    <property type="project" value="UniProtKB-KW"/>
</dbReference>
<dbReference type="Pfam" id="PF13561">
    <property type="entry name" value="adh_short_C2"/>
    <property type="match status" value="1"/>
</dbReference>
<dbReference type="RefSeq" id="WP_108633927.1">
    <property type="nucleotide sequence ID" value="NZ_QCXX01000003.1"/>
</dbReference>
<accession>A0A363NTB0</accession>
<dbReference type="EMBL" id="QCXX01000003">
    <property type="protein sequence ID" value="PUV23999.1"/>
    <property type="molecule type" value="Genomic_DNA"/>
</dbReference>
<dbReference type="PANTHER" id="PTHR24321:SF8">
    <property type="entry name" value="ESTRADIOL 17-BETA-DEHYDROGENASE 8-RELATED"/>
    <property type="match status" value="1"/>
</dbReference>
<comment type="caution">
    <text evidence="3">The sequence shown here is derived from an EMBL/GenBank/DDBJ whole genome shotgun (WGS) entry which is preliminary data.</text>
</comment>
<comment type="similarity">
    <text evidence="1">Belongs to the short-chain dehydrogenases/reductases (SDR) family.</text>
</comment>
<protein>
    <submittedName>
        <fullName evidence="3">3-alpha-hydroxysteroid dehydrogenase</fullName>
    </submittedName>
</protein>
<organism evidence="3 4">
    <name type="scientific">Sphingobacterium athyrii</name>
    <dbReference type="NCBI Taxonomy" id="2152717"/>
    <lineage>
        <taxon>Bacteria</taxon>
        <taxon>Pseudomonadati</taxon>
        <taxon>Bacteroidota</taxon>
        <taxon>Sphingobacteriia</taxon>
        <taxon>Sphingobacteriales</taxon>
        <taxon>Sphingobacteriaceae</taxon>
        <taxon>Sphingobacterium</taxon>
    </lineage>
</organism>
<evidence type="ECO:0000313" key="4">
    <source>
        <dbReference type="Proteomes" id="UP000250831"/>
    </source>
</evidence>
<dbReference type="FunFam" id="3.40.50.720:FF:000084">
    <property type="entry name" value="Short-chain dehydrogenase reductase"/>
    <property type="match status" value="1"/>
</dbReference>
<dbReference type="Proteomes" id="UP000250831">
    <property type="component" value="Unassembled WGS sequence"/>
</dbReference>
<evidence type="ECO:0000313" key="3">
    <source>
        <dbReference type="EMBL" id="PUV23999.1"/>
    </source>
</evidence>
<dbReference type="NCBIfam" id="NF005559">
    <property type="entry name" value="PRK07231.1"/>
    <property type="match status" value="1"/>
</dbReference>
<name>A0A363NTB0_9SPHI</name>
<dbReference type="PRINTS" id="PR00080">
    <property type="entry name" value="SDRFAMILY"/>
</dbReference>
<keyword evidence="4" id="KW-1185">Reference proteome</keyword>
<dbReference type="SUPFAM" id="SSF51735">
    <property type="entry name" value="NAD(P)-binding Rossmann-fold domains"/>
    <property type="match status" value="1"/>
</dbReference>
<keyword evidence="2" id="KW-0560">Oxidoreductase</keyword>
<dbReference type="InterPro" id="IPR036291">
    <property type="entry name" value="NAD(P)-bd_dom_sf"/>
</dbReference>
<evidence type="ECO:0000256" key="2">
    <source>
        <dbReference type="ARBA" id="ARBA00023002"/>
    </source>
</evidence>
<dbReference type="PRINTS" id="PR00081">
    <property type="entry name" value="GDHRDH"/>
</dbReference>
<proteinExistence type="inferred from homology"/>
<dbReference type="PANTHER" id="PTHR24321">
    <property type="entry name" value="DEHYDROGENASES, SHORT CHAIN"/>
    <property type="match status" value="1"/>
</dbReference>
<dbReference type="OrthoDB" id="597477at2"/>
<dbReference type="InterPro" id="IPR002347">
    <property type="entry name" value="SDR_fam"/>
</dbReference>
<evidence type="ECO:0000256" key="1">
    <source>
        <dbReference type="ARBA" id="ARBA00006484"/>
    </source>
</evidence>
<sequence length="248" mass="26297">MSRLKGKIAIITGASQGMGESHAREFIREGAKVVLTDLNEQRGVAIAEELGENAIFIKQDVTKIEDWEKVVAETEAKFGHVNVLVNNAGILGPIKTVTEISVEDYLKVIEINQNSVFCGMKYTIPSMLKAGIGSIVNISSVAGIVAIPGYPSLAYMGSKFAVRGLTKAAAVEYGKSNIRANSVHPGYIKTPMMVEATDEDGGGAGNVTPLGRMADAKEVSDLVIFLASDESSFLTGTEQVIDGGMSIQ</sequence>